<dbReference type="Proteomes" id="UP000193920">
    <property type="component" value="Unassembled WGS sequence"/>
</dbReference>
<organism evidence="1 2">
    <name type="scientific">Neocallimastix californiae</name>
    <dbReference type="NCBI Taxonomy" id="1754190"/>
    <lineage>
        <taxon>Eukaryota</taxon>
        <taxon>Fungi</taxon>
        <taxon>Fungi incertae sedis</taxon>
        <taxon>Chytridiomycota</taxon>
        <taxon>Chytridiomycota incertae sedis</taxon>
        <taxon>Neocallimastigomycetes</taxon>
        <taxon>Neocallimastigales</taxon>
        <taxon>Neocallimastigaceae</taxon>
        <taxon>Neocallimastix</taxon>
    </lineage>
</organism>
<protein>
    <submittedName>
        <fullName evidence="1">Uncharacterized protein</fullName>
    </submittedName>
</protein>
<comment type="caution">
    <text evidence="1">The sequence shown here is derived from an EMBL/GenBank/DDBJ whole genome shotgun (WGS) entry which is preliminary data.</text>
</comment>
<proteinExistence type="predicted"/>
<sequence length="120" mass="14455">MKVCIIISKKEFNVSISTAKHKFKEEIKKSSTPFEIKRKPPDEIPDKYYKTKRDESFAIFKNSNTIIFQYPFQVELFSKYYDILIDGTFYAVPNFSFQIFIRRTFFKELNYFYTTSFSIL</sequence>
<gene>
    <name evidence="1" type="ORF">LY90DRAFT_516501</name>
</gene>
<name>A0A1Y2AE32_9FUNG</name>
<accession>A0A1Y2AE32</accession>
<dbReference type="EMBL" id="MCOG01000279">
    <property type="protein sequence ID" value="ORY20813.1"/>
    <property type="molecule type" value="Genomic_DNA"/>
</dbReference>
<reference evidence="1 2" key="1">
    <citation type="submission" date="2016-08" db="EMBL/GenBank/DDBJ databases">
        <title>A Parts List for Fungal Cellulosomes Revealed by Comparative Genomics.</title>
        <authorList>
            <consortium name="DOE Joint Genome Institute"/>
            <person name="Haitjema C.H."/>
            <person name="Gilmore S.P."/>
            <person name="Henske J.K."/>
            <person name="Solomon K.V."/>
            <person name="De Groot R."/>
            <person name="Kuo A."/>
            <person name="Mondo S.J."/>
            <person name="Salamov A.A."/>
            <person name="Labutti K."/>
            <person name="Zhao Z."/>
            <person name="Chiniquy J."/>
            <person name="Barry K."/>
            <person name="Brewer H.M."/>
            <person name="Purvine S.O."/>
            <person name="Wright A.T."/>
            <person name="Boxma B."/>
            <person name="Van Alen T."/>
            <person name="Hackstein J.H."/>
            <person name="Baker S.E."/>
            <person name="Grigoriev I.V."/>
            <person name="O'Malley M.A."/>
        </authorList>
    </citation>
    <scope>NUCLEOTIDE SEQUENCE [LARGE SCALE GENOMIC DNA]</scope>
    <source>
        <strain evidence="1 2">G1</strain>
    </source>
</reference>
<evidence type="ECO:0000313" key="1">
    <source>
        <dbReference type="EMBL" id="ORY20813.1"/>
    </source>
</evidence>
<dbReference type="AlphaFoldDB" id="A0A1Y2AE32"/>
<evidence type="ECO:0000313" key="2">
    <source>
        <dbReference type="Proteomes" id="UP000193920"/>
    </source>
</evidence>
<keyword evidence="2" id="KW-1185">Reference proteome</keyword>